<gene>
    <name evidence="2" type="ORF">J1C55_01945</name>
</gene>
<dbReference type="InterPro" id="IPR011047">
    <property type="entry name" value="Quinoprotein_ADH-like_sf"/>
</dbReference>
<dbReference type="Proteomes" id="UP000778797">
    <property type="component" value="Unassembled WGS sequence"/>
</dbReference>
<dbReference type="RefSeq" id="WP_227475791.1">
    <property type="nucleotide sequence ID" value="NZ_JAFMPT010000002.1"/>
</dbReference>
<accession>A0ABS8EJH9</accession>
<organism evidence="2 3">
    <name type="scientific">Winogradskyella immobilis</name>
    <dbReference type="NCBI Taxonomy" id="2816852"/>
    <lineage>
        <taxon>Bacteria</taxon>
        <taxon>Pseudomonadati</taxon>
        <taxon>Bacteroidota</taxon>
        <taxon>Flavobacteriia</taxon>
        <taxon>Flavobacteriales</taxon>
        <taxon>Flavobacteriaceae</taxon>
        <taxon>Winogradskyella</taxon>
    </lineage>
</organism>
<proteinExistence type="predicted"/>
<reference evidence="2" key="2">
    <citation type="submission" date="2021-10" db="EMBL/GenBank/DDBJ databases">
        <title>Genome of Winogradskyella sp. E313.</title>
        <authorList>
            <person name="Zhou Y."/>
        </authorList>
    </citation>
    <scope>NUCLEOTIDE SEQUENCE</scope>
    <source>
        <strain evidence="2">E313</strain>
    </source>
</reference>
<name>A0ABS8EJH9_9FLAO</name>
<keyword evidence="3" id="KW-1185">Reference proteome</keyword>
<evidence type="ECO:0000313" key="2">
    <source>
        <dbReference type="EMBL" id="MCC1483340.1"/>
    </source>
</evidence>
<evidence type="ECO:0000313" key="3">
    <source>
        <dbReference type="Proteomes" id="UP000778797"/>
    </source>
</evidence>
<sequence>MRKYIFYILITKIVFVSNAQVNEVWNFNVETYIHNTSYYHEKNLPIEIIKFNDQTYIILTQDKSLIKMNLSGDIIWKNEISRCATQGIIKSDDESIMIICGKRLKKYNSDGGLVWEKDYTEILKDTHALINDITLGEDGIIYLVGHFWYQSSKIFISAIDIDGNIFWNEIFNQRNIESNSVIKPKEILINNDNIFILAQERAKNGSFLYTTDLFGKNRKEVGFQFEITKIKPYNNGLKTIGNSSGLKDYLIITKFDDSLNILKHKTFKLPRNMVYEKATRFYSFKISKKKFYKTHETVYTVNDFQYVNDEELIVVGNSFGDPWIIKVNENSGILWNWAKKDNRYFKFDKKYTEHRYTYSTISKTGDDYILTGIATEKDNDEWLKTYINLFFRKIKLD</sequence>
<comment type="caution">
    <text evidence="2">The sequence shown here is derived from an EMBL/GenBank/DDBJ whole genome shotgun (WGS) entry which is preliminary data.</text>
</comment>
<reference evidence="2" key="1">
    <citation type="submission" date="2021-03" db="EMBL/GenBank/DDBJ databases">
        <authorList>
            <person name="Ping X."/>
        </authorList>
    </citation>
    <scope>NUCLEOTIDE SEQUENCE</scope>
    <source>
        <strain evidence="2">E313</strain>
    </source>
</reference>
<protein>
    <recommendedName>
        <fullName evidence="4">Pyrroloquinoline-quinone binding quinoprotein</fullName>
    </recommendedName>
</protein>
<evidence type="ECO:0008006" key="4">
    <source>
        <dbReference type="Google" id="ProtNLM"/>
    </source>
</evidence>
<dbReference type="SUPFAM" id="SSF50998">
    <property type="entry name" value="Quinoprotein alcohol dehydrogenase-like"/>
    <property type="match status" value="1"/>
</dbReference>
<keyword evidence="1" id="KW-0732">Signal</keyword>
<dbReference type="EMBL" id="JAFMPT010000002">
    <property type="protein sequence ID" value="MCC1483340.1"/>
    <property type="molecule type" value="Genomic_DNA"/>
</dbReference>
<feature type="signal peptide" evidence="1">
    <location>
        <begin position="1"/>
        <end position="19"/>
    </location>
</feature>
<evidence type="ECO:0000256" key="1">
    <source>
        <dbReference type="SAM" id="SignalP"/>
    </source>
</evidence>
<feature type="chain" id="PRO_5046151508" description="Pyrroloquinoline-quinone binding quinoprotein" evidence="1">
    <location>
        <begin position="20"/>
        <end position="397"/>
    </location>
</feature>